<dbReference type="PROSITE" id="PS50949">
    <property type="entry name" value="HTH_GNTR"/>
    <property type="match status" value="1"/>
</dbReference>
<reference evidence="5 6" key="1">
    <citation type="submission" date="2017-05" db="EMBL/GenBank/DDBJ databases">
        <title>Vagococcus spp. assemblies.</title>
        <authorList>
            <person name="Gulvik C.A."/>
        </authorList>
    </citation>
    <scope>NUCLEOTIDE SEQUENCE [LARGE SCALE GENOMIC DNA]</scope>
    <source>
        <strain evidence="5 6">DSM 24756</strain>
    </source>
</reference>
<dbReference type="GO" id="GO:0003700">
    <property type="term" value="F:DNA-binding transcription factor activity"/>
    <property type="evidence" value="ECO:0007669"/>
    <property type="project" value="InterPro"/>
</dbReference>
<dbReference type="GO" id="GO:0003677">
    <property type="term" value="F:DNA binding"/>
    <property type="evidence" value="ECO:0007669"/>
    <property type="project" value="UniProtKB-KW"/>
</dbReference>
<dbReference type="InterPro" id="IPR036390">
    <property type="entry name" value="WH_DNA-bd_sf"/>
</dbReference>
<dbReference type="Gene3D" id="1.10.10.10">
    <property type="entry name" value="Winged helix-like DNA-binding domain superfamily/Winged helix DNA-binding domain"/>
    <property type="match status" value="1"/>
</dbReference>
<dbReference type="EMBL" id="NGJZ01000001">
    <property type="protein sequence ID" value="RSU08299.1"/>
    <property type="molecule type" value="Genomic_DNA"/>
</dbReference>
<protein>
    <submittedName>
        <fullName evidence="5">GntR family transcriptional regulator</fullName>
    </submittedName>
</protein>
<dbReference type="AlphaFoldDB" id="A0A430AJR5"/>
<dbReference type="InterPro" id="IPR000524">
    <property type="entry name" value="Tscrpt_reg_HTH_GntR"/>
</dbReference>
<name>A0A430AJR5_9ENTE</name>
<dbReference type="InterPro" id="IPR036388">
    <property type="entry name" value="WH-like_DNA-bd_sf"/>
</dbReference>
<keyword evidence="2" id="KW-0238">DNA-binding</keyword>
<sequence length="125" mass="14452">MRFDYEDSTPLYLQVANQIEESILTEAFKENEQIPSTTEISKTFNMNPATVLKGMNLLVDKQLIEKKRGRGMFVTAGAREKVQAERKINFFQEKIQPVIREAQQLNVSKSELLLLIERGYQRGEN</sequence>
<proteinExistence type="predicted"/>
<dbReference type="Proteomes" id="UP000288669">
    <property type="component" value="Unassembled WGS sequence"/>
</dbReference>
<evidence type="ECO:0000256" key="2">
    <source>
        <dbReference type="ARBA" id="ARBA00023125"/>
    </source>
</evidence>
<dbReference type="RefSeq" id="WP_126822768.1">
    <property type="nucleotide sequence ID" value="NZ_JBHLWU010000001.1"/>
</dbReference>
<evidence type="ECO:0000259" key="4">
    <source>
        <dbReference type="PROSITE" id="PS50949"/>
    </source>
</evidence>
<dbReference type="OrthoDB" id="9815017at2"/>
<gene>
    <name evidence="5" type="ORF">CBF30_03395</name>
</gene>
<evidence type="ECO:0000313" key="5">
    <source>
        <dbReference type="EMBL" id="RSU08299.1"/>
    </source>
</evidence>
<dbReference type="Pfam" id="PF00392">
    <property type="entry name" value="GntR"/>
    <property type="match status" value="1"/>
</dbReference>
<evidence type="ECO:0000313" key="6">
    <source>
        <dbReference type="Proteomes" id="UP000288669"/>
    </source>
</evidence>
<dbReference type="CDD" id="cd07377">
    <property type="entry name" value="WHTH_GntR"/>
    <property type="match status" value="1"/>
</dbReference>
<keyword evidence="6" id="KW-1185">Reference proteome</keyword>
<dbReference type="PANTHER" id="PTHR38445:SF10">
    <property type="entry name" value="GNTR-FAMILY TRANSCRIPTIONAL REGULATOR"/>
    <property type="match status" value="1"/>
</dbReference>
<accession>A0A430AJR5</accession>
<dbReference type="SMART" id="SM00345">
    <property type="entry name" value="HTH_GNTR"/>
    <property type="match status" value="1"/>
</dbReference>
<organism evidence="5 6">
    <name type="scientific">Vagococcus entomophilus</name>
    <dbReference type="NCBI Taxonomy" id="1160095"/>
    <lineage>
        <taxon>Bacteria</taxon>
        <taxon>Bacillati</taxon>
        <taxon>Bacillota</taxon>
        <taxon>Bacilli</taxon>
        <taxon>Lactobacillales</taxon>
        <taxon>Enterococcaceae</taxon>
        <taxon>Vagococcus</taxon>
    </lineage>
</organism>
<feature type="domain" description="HTH gntR-type" evidence="4">
    <location>
        <begin position="9"/>
        <end position="77"/>
    </location>
</feature>
<evidence type="ECO:0000256" key="3">
    <source>
        <dbReference type="ARBA" id="ARBA00023163"/>
    </source>
</evidence>
<dbReference type="PANTHER" id="PTHR38445">
    <property type="entry name" value="HTH-TYPE TRANSCRIPTIONAL REPRESSOR YTRA"/>
    <property type="match status" value="1"/>
</dbReference>
<keyword evidence="3" id="KW-0804">Transcription</keyword>
<evidence type="ECO:0000256" key="1">
    <source>
        <dbReference type="ARBA" id="ARBA00023015"/>
    </source>
</evidence>
<comment type="caution">
    <text evidence="5">The sequence shown here is derived from an EMBL/GenBank/DDBJ whole genome shotgun (WGS) entry which is preliminary data.</text>
</comment>
<keyword evidence="1" id="KW-0805">Transcription regulation</keyword>
<dbReference type="SUPFAM" id="SSF46785">
    <property type="entry name" value="Winged helix' DNA-binding domain"/>
    <property type="match status" value="1"/>
</dbReference>